<dbReference type="PROSITE" id="PS51257">
    <property type="entry name" value="PROKAR_LIPOPROTEIN"/>
    <property type="match status" value="1"/>
</dbReference>
<dbReference type="EMBL" id="CP017962">
    <property type="protein sequence ID" value="APC48019.1"/>
    <property type="molecule type" value="Genomic_DNA"/>
</dbReference>
<protein>
    <submittedName>
        <fullName evidence="2">DUF4247 domain-containing protein</fullName>
    </submittedName>
</protein>
<feature type="region of interest" description="Disordered" evidence="1">
    <location>
        <begin position="192"/>
        <end position="211"/>
    </location>
</feature>
<gene>
    <name evidence="2" type="ORF">BME96_07460</name>
</gene>
<dbReference type="InterPro" id="IPR025341">
    <property type="entry name" value="DUF4247"/>
</dbReference>
<dbReference type="KEGG" id="vhl:BME96_07460"/>
<sequence length="211" mass="23637">MNKRWLMLGFFSLLILLLTACSDRGMNEEISITSEELPDEPEKNELISSIKADGSYEIDDLIEAHFPLIDVVNGDTYDAEVFATKRFNREEIVSLLASVIEPREISEEKDQQQIMVYEDDFVTVKPSEDDSSVMVIEVASKEFVRNNYSPSFLSTYFTYRLLDSMLGNNWSDRRARECQNGGCYGGYSGGAYGAPKRGNTSYRGGGPGSGK</sequence>
<dbReference type="GeneID" id="71514224"/>
<evidence type="ECO:0000256" key="1">
    <source>
        <dbReference type="SAM" id="MobiDB-lite"/>
    </source>
</evidence>
<evidence type="ECO:0000313" key="3">
    <source>
        <dbReference type="Proteomes" id="UP000182945"/>
    </source>
</evidence>
<dbReference type="Pfam" id="PF14042">
    <property type="entry name" value="DUF4247"/>
    <property type="match status" value="1"/>
</dbReference>
<accession>A0AAC9IZH1</accession>
<dbReference type="Proteomes" id="UP000182945">
    <property type="component" value="Chromosome"/>
</dbReference>
<evidence type="ECO:0000313" key="2">
    <source>
        <dbReference type="EMBL" id="APC48019.1"/>
    </source>
</evidence>
<proteinExistence type="predicted"/>
<name>A0AAC9IZH1_VIRHA</name>
<organism evidence="2 3">
    <name type="scientific">Virgibacillus halodenitrificans</name>
    <name type="common">Bacillus halodenitrificans</name>
    <dbReference type="NCBI Taxonomy" id="1482"/>
    <lineage>
        <taxon>Bacteria</taxon>
        <taxon>Bacillati</taxon>
        <taxon>Bacillota</taxon>
        <taxon>Bacilli</taxon>
        <taxon>Bacillales</taxon>
        <taxon>Bacillaceae</taxon>
        <taxon>Virgibacillus</taxon>
    </lineage>
</organism>
<reference evidence="2 3" key="1">
    <citation type="submission" date="2016-11" db="EMBL/GenBank/DDBJ databases">
        <title>Complete genome sequencing of Virgibacillus halodenitrificans PDB-F2.</title>
        <authorList>
            <person name="Sun Z."/>
            <person name="Zhou Y."/>
            <person name="Li H."/>
        </authorList>
    </citation>
    <scope>NUCLEOTIDE SEQUENCE [LARGE SCALE GENOMIC DNA]</scope>
    <source>
        <strain evidence="2 3">PDB-F2</strain>
    </source>
</reference>
<dbReference type="AlphaFoldDB" id="A0AAC9IZH1"/>
<dbReference type="RefSeq" id="WP_019378577.1">
    <property type="nucleotide sequence ID" value="NZ_CP017962.1"/>
</dbReference>